<dbReference type="AlphaFoldDB" id="A0A2P7AZZ7"/>
<dbReference type="Gene3D" id="3.40.50.1820">
    <property type="entry name" value="alpha/beta hydrolase"/>
    <property type="match status" value="1"/>
</dbReference>
<evidence type="ECO:0000313" key="4">
    <source>
        <dbReference type="EMBL" id="PSH59724.1"/>
    </source>
</evidence>
<dbReference type="SUPFAM" id="SSF53474">
    <property type="entry name" value="alpha/beta-Hydrolases"/>
    <property type="match status" value="2"/>
</dbReference>
<dbReference type="GO" id="GO:0003847">
    <property type="term" value="F:1-alkyl-2-acetylglycerophosphocholine esterase activity"/>
    <property type="evidence" value="ECO:0007669"/>
    <property type="project" value="TreeGrafter"/>
</dbReference>
<keyword evidence="2" id="KW-0442">Lipid degradation</keyword>
<protein>
    <recommendedName>
        <fullName evidence="6">Alpha/beta hydrolase</fullName>
    </recommendedName>
</protein>
<dbReference type="GO" id="GO:0016042">
    <property type="term" value="P:lipid catabolic process"/>
    <property type="evidence" value="ECO:0007669"/>
    <property type="project" value="UniProtKB-KW"/>
</dbReference>
<keyword evidence="1" id="KW-0378">Hydrolase</keyword>
<dbReference type="PROSITE" id="PS51257">
    <property type="entry name" value="PROKAR_LIPOPROTEIN"/>
    <property type="match status" value="1"/>
</dbReference>
<dbReference type="InterPro" id="IPR029058">
    <property type="entry name" value="AB_hydrolase_fold"/>
</dbReference>
<dbReference type="PANTHER" id="PTHR10272:SF0">
    <property type="entry name" value="PLATELET-ACTIVATING FACTOR ACETYLHYDROLASE"/>
    <property type="match status" value="1"/>
</dbReference>
<accession>A0A2P7AZZ7</accession>
<organism evidence="4 5">
    <name type="scientific">Phyllobacterium endophyticum</name>
    <dbReference type="NCBI Taxonomy" id="1149773"/>
    <lineage>
        <taxon>Bacteria</taxon>
        <taxon>Pseudomonadati</taxon>
        <taxon>Pseudomonadota</taxon>
        <taxon>Alphaproteobacteria</taxon>
        <taxon>Hyphomicrobiales</taxon>
        <taxon>Phyllobacteriaceae</taxon>
        <taxon>Phyllobacterium</taxon>
    </lineage>
</organism>
<dbReference type="EMBL" id="PGGN01000001">
    <property type="protein sequence ID" value="PSH59724.1"/>
    <property type="molecule type" value="Genomic_DNA"/>
</dbReference>
<dbReference type="PANTHER" id="PTHR10272">
    <property type="entry name" value="PLATELET-ACTIVATING FACTOR ACETYLHYDROLASE"/>
    <property type="match status" value="1"/>
</dbReference>
<proteinExistence type="predicted"/>
<evidence type="ECO:0000256" key="2">
    <source>
        <dbReference type="ARBA" id="ARBA00022963"/>
    </source>
</evidence>
<dbReference type="Proteomes" id="UP000241158">
    <property type="component" value="Unassembled WGS sequence"/>
</dbReference>
<evidence type="ECO:0000256" key="3">
    <source>
        <dbReference type="ARBA" id="ARBA00023098"/>
    </source>
</evidence>
<keyword evidence="5" id="KW-1185">Reference proteome</keyword>
<evidence type="ECO:0000256" key="1">
    <source>
        <dbReference type="ARBA" id="ARBA00022801"/>
    </source>
</evidence>
<reference evidence="5" key="1">
    <citation type="submission" date="2017-11" db="EMBL/GenBank/DDBJ databases">
        <authorList>
            <person name="Kuznetsova I."/>
            <person name="Sazanova A."/>
            <person name="Chirak E."/>
            <person name="Safronova V."/>
            <person name="Willems A."/>
        </authorList>
    </citation>
    <scope>NUCLEOTIDE SEQUENCE [LARGE SCALE GENOMIC DNA]</scope>
    <source>
        <strain evidence="5">PEPV15</strain>
    </source>
</reference>
<keyword evidence="3" id="KW-0443">Lipid metabolism</keyword>
<dbReference type="Pfam" id="PF03403">
    <property type="entry name" value="PAF-AH_p_II"/>
    <property type="match status" value="1"/>
</dbReference>
<name>A0A2P7AZZ7_9HYPH</name>
<evidence type="ECO:0008006" key="6">
    <source>
        <dbReference type="Google" id="ProtNLM"/>
    </source>
</evidence>
<gene>
    <name evidence="4" type="ORF">CU100_02865</name>
</gene>
<sequence>MAIRQAREFSMIKWMDAGAARVCLLGMALALSMACSTDSKAQSIPLEEGIFSGQLHLEQARIDDTAVPNEPVIGKVKIITDPEPSQEGDVFDEPVTTRTLDVPKPDAAARFLETAPDVTSAAKYSSTQTYEYDLGNLVATASADGIDFTEAAALIAPIKGVIRFPDELSKDKIKITYPVILFLHGRSPVPDSYKGYDYLAKDLAKHGYVVVSIDAASVNNEMVTFKRPDEADIASFPPKTLQRLLPGVDINSPPPGKARIKWLLGLIRAKYASGDASSLARGQLILGTLDRLRQINQQGQKTKAGAAGPLNVLKGKLDFTRIGIMGHSRGGHGVVNALRLKDERLKTTANSLAESIRKKPDLFENYPLLVAATQGTADLAVITGSDKFKKALKAHNIFLATGSKGDGKSELYGFKGGFLLAPTYAGSDEDKPKNVPLAVLLPGCDGDVVTFDGAKAFDKNRFGAKDDQAPRYQVLVQGANHNFYNAKWTSDDASNYLEGPDFCKSNAKGNVRLSADAQRNSGLFLIDSFMRYHVGREMQFASYWNAQARLPQAACPEGKGSCDERVVLTVQKGGSHSKTIQSFNPARDGSSFNRTVVLSGIHEHALCDLPVSKPPNPFAVTTCTPEQLPAFISAVGGAPRQGFLSVADHLELSWTKIDASIVKNLGDLSAKGYDSLTFRIAVARPMDQEVEVTLTDTANQSYPITASNFSDALHNLPRRKDVDVKIPVVDHPDDEVYTEGQARIFLNMVAIPLKAFEGVDLAHLKELKLAFPKESGSVAITDIELQNFGRDELIASKTGIGLASSKKPEDKVLLISQ</sequence>
<evidence type="ECO:0000313" key="5">
    <source>
        <dbReference type="Proteomes" id="UP000241158"/>
    </source>
</evidence>
<comment type="caution">
    <text evidence="4">The sequence shown here is derived from an EMBL/GenBank/DDBJ whole genome shotgun (WGS) entry which is preliminary data.</text>
</comment>